<comment type="cofactor">
    <cofactor evidence="3">
        <name>FMN</name>
        <dbReference type="ChEBI" id="CHEBI:58210"/>
    </cofactor>
    <text evidence="3">Binds 1 FMN per subunit.</text>
</comment>
<dbReference type="SUPFAM" id="SSF52507">
    <property type="entry name" value="Homo-oligomeric flavin-containing Cys decarboxylases, HFCD"/>
    <property type="match status" value="1"/>
</dbReference>
<dbReference type="NCBIfam" id="TIGR00521">
    <property type="entry name" value="coaBC_dfp"/>
    <property type="match status" value="1"/>
</dbReference>
<organism evidence="7 8">
    <name type="scientific">Dialister micraerophilus UPII 345-E</name>
    <dbReference type="NCBI Taxonomy" id="910314"/>
    <lineage>
        <taxon>Bacteria</taxon>
        <taxon>Bacillati</taxon>
        <taxon>Bacillota</taxon>
        <taxon>Negativicutes</taxon>
        <taxon>Veillonellales</taxon>
        <taxon>Veillonellaceae</taxon>
        <taxon>Dialister</taxon>
    </lineage>
</organism>
<comment type="function">
    <text evidence="4">Catalyzes two steps in the biosynthesis of coenzyme A. In the first step cysteine is conjugated to 4'-phosphopantothenate to form 4-phosphopantothenoylcysteine, in the latter compound is decarboxylated to form 4'-phosphopantotheine.</text>
</comment>
<evidence type="ECO:0000256" key="1">
    <source>
        <dbReference type="ARBA" id="ARBA00022793"/>
    </source>
</evidence>
<dbReference type="InterPro" id="IPR007085">
    <property type="entry name" value="DNA/pantothenate-metab_flavo_C"/>
</dbReference>
<dbReference type="GO" id="GO:0071513">
    <property type="term" value="C:phosphopantothenoylcysteine decarboxylase complex"/>
    <property type="evidence" value="ECO:0007669"/>
    <property type="project" value="TreeGrafter"/>
</dbReference>
<accession>E4L8S6</accession>
<keyword evidence="2 3" id="KW-0456">Lyase</keyword>
<feature type="binding site" evidence="3">
    <location>
        <position position="324"/>
    </location>
    <ligand>
        <name>CTP</name>
        <dbReference type="ChEBI" id="CHEBI:37563"/>
    </ligand>
</feature>
<dbReference type="GO" id="GO:0010181">
    <property type="term" value="F:FMN binding"/>
    <property type="evidence" value="ECO:0007669"/>
    <property type="project" value="UniProtKB-UniRule"/>
</dbReference>
<feature type="binding site" evidence="3">
    <location>
        <position position="338"/>
    </location>
    <ligand>
        <name>CTP</name>
        <dbReference type="ChEBI" id="CHEBI:37563"/>
    </ligand>
</feature>
<dbReference type="Gene3D" id="3.40.50.10300">
    <property type="entry name" value="CoaB-like"/>
    <property type="match status" value="1"/>
</dbReference>
<protein>
    <recommendedName>
        <fullName evidence="3">Coenzyme A biosynthesis bifunctional protein CoaBC</fullName>
    </recommendedName>
    <alternativeName>
        <fullName evidence="3">DNA/pantothenate metabolism flavoprotein</fullName>
    </alternativeName>
    <alternativeName>
        <fullName evidence="3">Phosphopantothenoylcysteine synthetase/decarboxylase</fullName>
        <shortName evidence="3">PPCS-PPCDC</shortName>
    </alternativeName>
    <domain>
        <recommendedName>
            <fullName evidence="3">Phosphopantothenoylcysteine decarboxylase</fullName>
            <shortName evidence="3">PPC decarboxylase</shortName>
            <shortName evidence="3">PPC-DC</shortName>
            <ecNumber evidence="3">4.1.1.36</ecNumber>
        </recommendedName>
        <alternativeName>
            <fullName evidence="3">CoaC</fullName>
        </alternativeName>
    </domain>
    <domain>
        <recommendedName>
            <fullName evidence="3">Phosphopantothenate--cysteine ligase</fullName>
            <ecNumber evidence="3">6.3.2.5</ecNumber>
        </recommendedName>
        <alternativeName>
            <fullName evidence="3">CoaB</fullName>
        </alternativeName>
        <alternativeName>
            <fullName evidence="3">Phosphopantothenoylcysteine synthetase</fullName>
            <shortName evidence="3">PPC synthetase</shortName>
            <shortName evidence="3">PPC-S</shortName>
        </alternativeName>
    </domain>
</protein>
<evidence type="ECO:0000256" key="2">
    <source>
        <dbReference type="ARBA" id="ARBA00023239"/>
    </source>
</evidence>
<evidence type="ECO:0000256" key="3">
    <source>
        <dbReference type="HAMAP-Rule" id="MF_02225"/>
    </source>
</evidence>
<comment type="cofactor">
    <cofactor evidence="3">
        <name>Mg(2+)</name>
        <dbReference type="ChEBI" id="CHEBI:18420"/>
    </cofactor>
</comment>
<comment type="catalytic activity">
    <reaction evidence="3 4">
        <text>(R)-4'-phosphopantothenate + L-cysteine + CTP = N-[(R)-4-phosphopantothenoyl]-L-cysteine + CMP + diphosphate + H(+)</text>
        <dbReference type="Rhea" id="RHEA:19397"/>
        <dbReference type="ChEBI" id="CHEBI:10986"/>
        <dbReference type="ChEBI" id="CHEBI:15378"/>
        <dbReference type="ChEBI" id="CHEBI:33019"/>
        <dbReference type="ChEBI" id="CHEBI:35235"/>
        <dbReference type="ChEBI" id="CHEBI:37563"/>
        <dbReference type="ChEBI" id="CHEBI:59458"/>
        <dbReference type="ChEBI" id="CHEBI:60377"/>
        <dbReference type="EC" id="6.3.2.5"/>
    </reaction>
</comment>
<dbReference type="GO" id="GO:0015937">
    <property type="term" value="P:coenzyme A biosynthetic process"/>
    <property type="evidence" value="ECO:0007669"/>
    <property type="project" value="UniProtKB-UniRule"/>
</dbReference>
<keyword evidence="3" id="KW-0479">Metal-binding</keyword>
<comment type="caution">
    <text evidence="7">The sequence shown here is derived from an EMBL/GenBank/DDBJ whole genome shotgun (WGS) entry which is preliminary data.</text>
</comment>
<dbReference type="Pfam" id="PF04127">
    <property type="entry name" value="DFP"/>
    <property type="match status" value="1"/>
</dbReference>
<dbReference type="GO" id="GO:0004633">
    <property type="term" value="F:phosphopantothenoylcysteine decarboxylase activity"/>
    <property type="evidence" value="ECO:0007669"/>
    <property type="project" value="UniProtKB-UniRule"/>
</dbReference>
<evidence type="ECO:0000256" key="4">
    <source>
        <dbReference type="RuleBase" id="RU364078"/>
    </source>
</evidence>
<name>E4L8S6_9FIRM</name>
<keyword evidence="3" id="KW-0460">Magnesium</keyword>
<evidence type="ECO:0000259" key="5">
    <source>
        <dbReference type="Pfam" id="PF02441"/>
    </source>
</evidence>
<dbReference type="InterPro" id="IPR035929">
    <property type="entry name" value="CoaB-like_sf"/>
</dbReference>
<dbReference type="Proteomes" id="UP000004594">
    <property type="component" value="Unassembled WGS sequence"/>
</dbReference>
<dbReference type="GO" id="GO:0015941">
    <property type="term" value="P:pantothenate catabolic process"/>
    <property type="evidence" value="ECO:0007669"/>
    <property type="project" value="InterPro"/>
</dbReference>
<reference evidence="7 8" key="1">
    <citation type="submission" date="2010-11" db="EMBL/GenBank/DDBJ databases">
        <authorList>
            <person name="Durkin A.S."/>
            <person name="Madupu R."/>
            <person name="Torralba M."/>
            <person name="Gillis M."/>
            <person name="Methe B."/>
            <person name="Sutton G."/>
            <person name="Nelson K.E."/>
        </authorList>
    </citation>
    <scope>NUCLEOTIDE SEQUENCE [LARGE SCALE GENOMIC DNA]</scope>
    <source>
        <strain evidence="7 8">UPII 345-E</strain>
    </source>
</reference>
<dbReference type="InterPro" id="IPR005252">
    <property type="entry name" value="CoaBC"/>
</dbReference>
<dbReference type="Pfam" id="PF02441">
    <property type="entry name" value="Flavoprotein"/>
    <property type="match status" value="1"/>
</dbReference>
<evidence type="ECO:0000259" key="6">
    <source>
        <dbReference type="Pfam" id="PF04127"/>
    </source>
</evidence>
<dbReference type="PANTHER" id="PTHR14359">
    <property type="entry name" value="HOMO-OLIGOMERIC FLAVIN CONTAINING CYS DECARBOXYLASE FAMILY"/>
    <property type="match status" value="1"/>
</dbReference>
<feature type="binding site" evidence="3">
    <location>
        <position position="279"/>
    </location>
    <ligand>
        <name>CTP</name>
        <dbReference type="ChEBI" id="CHEBI:37563"/>
    </ligand>
</feature>
<keyword evidence="3 4" id="KW-0436">Ligase</keyword>
<feature type="domain" description="Flavoprotein" evidence="5">
    <location>
        <begin position="6"/>
        <end position="177"/>
    </location>
</feature>
<dbReference type="SUPFAM" id="SSF102645">
    <property type="entry name" value="CoaB-like"/>
    <property type="match status" value="1"/>
</dbReference>
<comment type="pathway">
    <text evidence="3 4">Cofactor biosynthesis; coenzyme A biosynthesis; CoA from (R)-pantothenate: step 3/5.</text>
</comment>
<dbReference type="PANTHER" id="PTHR14359:SF6">
    <property type="entry name" value="PHOSPHOPANTOTHENOYLCYSTEINE DECARBOXYLASE"/>
    <property type="match status" value="1"/>
</dbReference>
<dbReference type="AlphaFoldDB" id="E4L8S6"/>
<comment type="catalytic activity">
    <reaction evidence="3 4">
        <text>N-[(R)-4-phosphopantothenoyl]-L-cysteine + H(+) = (R)-4'-phosphopantetheine + CO2</text>
        <dbReference type="Rhea" id="RHEA:16793"/>
        <dbReference type="ChEBI" id="CHEBI:15378"/>
        <dbReference type="ChEBI" id="CHEBI:16526"/>
        <dbReference type="ChEBI" id="CHEBI:59458"/>
        <dbReference type="ChEBI" id="CHEBI:61723"/>
        <dbReference type="EC" id="4.1.1.36"/>
    </reaction>
</comment>
<keyword evidence="3" id="KW-0511">Multifunctional enzyme</keyword>
<dbReference type="GO" id="GO:0046872">
    <property type="term" value="F:metal ion binding"/>
    <property type="evidence" value="ECO:0007669"/>
    <property type="project" value="UniProtKB-KW"/>
</dbReference>
<dbReference type="OrthoDB" id="9802554at2"/>
<sequence length="399" mass="44032">MNFKNKNIIVGICGGIASYKTADLVSKLRQKGANVKCIMTSHAQEFVKPVVFGELSGNQVFTDMFGEIKEWDVEHISLAMWADIFVIAPATANILGKCSNGIADDMLSTTLIATKKPVLFVPSMNSNMFENQIVQENIAKLKSYGYYMLDPDIGHLACNVTGKGRFPKTEKIIENIDKILSGKKLLSGKKVVVTAGGTKEEFDPVRYIGNYSSGLMGYSIAKAAAKEDAEVILISTENFEEIYENLKIKKVKTANEMRSASLTLYDEADVFIMAAAVADYRPEKKFAKKVKKENIENLCINLVKNPDILMELGKNKKTQFLVGFAAETNNLIENGLKKLKNKNLDMLIANDVTQSGAGFESKTNIVSVIYKDGKIDSYPKMSKIELGEILINKISSALE</sequence>
<keyword evidence="1 3" id="KW-0210">Decarboxylase</keyword>
<comment type="similarity">
    <text evidence="3 4">In the C-terminal section; belongs to the PPC synthetase family.</text>
</comment>
<feature type="domain" description="DNA/pantothenate metabolism flavoprotein C-terminal" evidence="6">
    <location>
        <begin position="186"/>
        <end position="396"/>
    </location>
</feature>
<dbReference type="EC" id="6.3.2.5" evidence="3"/>
<feature type="binding site" evidence="3">
    <location>
        <position position="342"/>
    </location>
    <ligand>
        <name>CTP</name>
        <dbReference type="ChEBI" id="CHEBI:37563"/>
    </ligand>
</feature>
<feature type="region of interest" description="Phosphopantothenate--cysteine ligase" evidence="3">
    <location>
        <begin position="191"/>
        <end position="399"/>
    </location>
</feature>
<dbReference type="Gene3D" id="3.40.50.1950">
    <property type="entry name" value="Flavin prenyltransferase-like"/>
    <property type="match status" value="1"/>
</dbReference>
<comment type="caution">
    <text evidence="3">Lacks conserved residue(s) required for the propagation of feature annotation.</text>
</comment>
<feature type="binding site" evidence="3">
    <location>
        <position position="289"/>
    </location>
    <ligand>
        <name>CTP</name>
        <dbReference type="ChEBI" id="CHEBI:37563"/>
    </ligand>
</feature>
<evidence type="ECO:0000313" key="7">
    <source>
        <dbReference type="EMBL" id="EFR42836.1"/>
    </source>
</evidence>
<proteinExistence type="inferred from homology"/>
<comment type="function">
    <text evidence="3">Catalyzes two sequential steps in the biosynthesis of coenzyme A. In the first step cysteine is conjugated to 4'-phosphopantothenate to form 4-phosphopantothenoylcysteine. In the second step the latter compound is decarboxylated to form 4'-phosphopantotheine.</text>
</comment>
<keyword evidence="3 4" id="KW-0285">Flavoprotein</keyword>
<feature type="binding site" evidence="3">
    <location>
        <begin position="306"/>
        <end position="309"/>
    </location>
    <ligand>
        <name>CTP</name>
        <dbReference type="ChEBI" id="CHEBI:37563"/>
    </ligand>
</feature>
<dbReference type="HAMAP" id="MF_02225">
    <property type="entry name" value="CoaBC"/>
    <property type="match status" value="1"/>
</dbReference>
<dbReference type="InterPro" id="IPR036551">
    <property type="entry name" value="Flavin_trans-like"/>
</dbReference>
<evidence type="ECO:0000313" key="8">
    <source>
        <dbReference type="Proteomes" id="UP000004594"/>
    </source>
</evidence>
<dbReference type="InterPro" id="IPR003382">
    <property type="entry name" value="Flavoprotein"/>
</dbReference>
<keyword evidence="3 4" id="KW-0288">FMN</keyword>
<dbReference type="UniPathway" id="UPA00241">
    <property type="reaction ID" value="UER00353"/>
</dbReference>
<dbReference type="EC" id="4.1.1.36" evidence="3"/>
<dbReference type="EMBL" id="AENT01000016">
    <property type="protein sequence ID" value="EFR42836.1"/>
    <property type="molecule type" value="Genomic_DNA"/>
</dbReference>
<feature type="active site" description="Proton donor" evidence="3">
    <location>
        <position position="158"/>
    </location>
</feature>
<feature type="region of interest" description="Phosphopantothenoylcysteine decarboxylase" evidence="3">
    <location>
        <begin position="1"/>
        <end position="190"/>
    </location>
</feature>
<comment type="similarity">
    <text evidence="3 4">In the N-terminal section; belongs to the HFCD (homo-oligomeric flavin containing Cys decarboxylase) superfamily.</text>
</comment>
<dbReference type="GO" id="GO:0004632">
    <property type="term" value="F:phosphopantothenate--cysteine ligase activity"/>
    <property type="evidence" value="ECO:0007669"/>
    <property type="project" value="UniProtKB-UniRule"/>
</dbReference>
<dbReference type="RefSeq" id="WP_007554598.1">
    <property type="nucleotide sequence ID" value="NZ_AENT01000016.1"/>
</dbReference>
<dbReference type="eggNOG" id="COG0452">
    <property type="taxonomic scope" value="Bacteria"/>
</dbReference>
<gene>
    <name evidence="3 7" type="primary">coaBC</name>
    <name evidence="7" type="ORF">HMPREF9220_0996</name>
</gene>
<comment type="pathway">
    <text evidence="3 4">Cofactor biosynthesis; coenzyme A biosynthesis; CoA from (R)-pantothenate: step 2/5.</text>
</comment>